<proteinExistence type="inferred from homology"/>
<keyword evidence="4" id="KW-1133">Transmembrane helix</keyword>
<dbReference type="GO" id="GO:0001701">
    <property type="term" value="P:in utero embryonic development"/>
    <property type="evidence" value="ECO:0007669"/>
    <property type="project" value="Ensembl"/>
</dbReference>
<name>A0A1S3EV54_DIPOR</name>
<sequence length="381" mass="41742">MSMLSSEAVCLCLSGTAVLGCLVLCKCKCSRPLQSWMLCLAGVWGGACLLSLPFFWSLILFSLSCFLLHTCTADEELLPADGKAVLVTGSDTGFGHGLAKHLDKLGFTVFAGVLDKKSAGAKELQKSCSSRLSVLQMDITKPEQIKDAYSKVVEKIQDKGLWAVINNAGIIGFPIDGELIPMNDYKRCMAVNFFGSVEVTKTFLPLLRKSKGRLVAISSMGGSVPLMKMAAYNSTKAALTMFSSILRQELSKWGVKVIIIQPGGFRTNITGTSDVWDKMEKNILENLPQEVQEDYGQDYILKQRNFLKFMHMKTSPDLTPVLEAVQHAISAQNPSPFYAPGKLTYLWVFFASVSPTILLDYIIQKLFGGGQDMPRALSMSS</sequence>
<evidence type="ECO:0000256" key="3">
    <source>
        <dbReference type="RuleBase" id="RU000363"/>
    </source>
</evidence>
<dbReference type="PRINTS" id="PR00081">
    <property type="entry name" value="GDHRDH"/>
</dbReference>
<dbReference type="OMA" id="KKCMAVN"/>
<evidence type="ECO:0000313" key="6">
    <source>
        <dbReference type="RefSeq" id="XP_012868286.1"/>
    </source>
</evidence>
<evidence type="ECO:0000256" key="4">
    <source>
        <dbReference type="SAM" id="Phobius"/>
    </source>
</evidence>
<dbReference type="InterPro" id="IPR002347">
    <property type="entry name" value="SDR_fam"/>
</dbReference>
<dbReference type="FunFam" id="3.40.50.720:FF:000074">
    <property type="entry name" value="Retinol dehydrogenase type 1"/>
    <property type="match status" value="1"/>
</dbReference>
<keyword evidence="4" id="KW-0472">Membrane</keyword>
<dbReference type="PANTHER" id="PTHR43313:SF3">
    <property type="entry name" value="17-BETA-HYDROXYSTEROID DEHYDROGENASE TYPE 2"/>
    <property type="match status" value="1"/>
</dbReference>
<reference evidence="6" key="1">
    <citation type="submission" date="2025-08" db="UniProtKB">
        <authorList>
            <consortium name="RefSeq"/>
        </authorList>
    </citation>
    <scope>IDENTIFICATION</scope>
    <source>
        <tissue evidence="6">Kidney</tissue>
    </source>
</reference>
<dbReference type="GO" id="GO:0047035">
    <property type="term" value="F:testosterone dehydrogenase (NAD+) activity"/>
    <property type="evidence" value="ECO:0007669"/>
    <property type="project" value="Ensembl"/>
</dbReference>
<dbReference type="GO" id="GO:0006703">
    <property type="term" value="P:estrogen biosynthetic process"/>
    <property type="evidence" value="ECO:0007669"/>
    <property type="project" value="Ensembl"/>
</dbReference>
<dbReference type="GO" id="GO:0032526">
    <property type="term" value="P:response to retinoic acid"/>
    <property type="evidence" value="ECO:0007669"/>
    <property type="project" value="Ensembl"/>
</dbReference>
<dbReference type="PANTHER" id="PTHR43313">
    <property type="entry name" value="SHORT-CHAIN DEHYDROGENASE/REDUCTASE FAMILY 9C"/>
    <property type="match status" value="1"/>
</dbReference>
<comment type="similarity">
    <text evidence="1 3">Belongs to the short-chain dehydrogenases/reductases (SDR) family.</text>
</comment>
<dbReference type="PROSITE" id="PS00061">
    <property type="entry name" value="ADH_SHORT"/>
    <property type="match status" value="1"/>
</dbReference>
<dbReference type="Gene3D" id="3.40.50.720">
    <property type="entry name" value="NAD(P)-binding Rossmann-like Domain"/>
    <property type="match status" value="1"/>
</dbReference>
<dbReference type="AlphaFoldDB" id="A0A1S3EV54"/>
<dbReference type="RefSeq" id="XP_012868286.1">
    <property type="nucleotide sequence ID" value="XM_013012832.1"/>
</dbReference>
<evidence type="ECO:0000256" key="2">
    <source>
        <dbReference type="ARBA" id="ARBA00023002"/>
    </source>
</evidence>
<dbReference type="Proteomes" id="UP000081671">
    <property type="component" value="Unplaced"/>
</dbReference>
<dbReference type="InParanoid" id="A0A1S3EV54"/>
<dbReference type="GO" id="GO:0008209">
    <property type="term" value="P:androgen metabolic process"/>
    <property type="evidence" value="ECO:0007669"/>
    <property type="project" value="Ensembl"/>
</dbReference>
<evidence type="ECO:0000256" key="1">
    <source>
        <dbReference type="ARBA" id="ARBA00006484"/>
    </source>
</evidence>
<keyword evidence="4" id="KW-0812">Transmembrane</keyword>
<dbReference type="GO" id="GO:0005789">
    <property type="term" value="C:endoplasmic reticulum membrane"/>
    <property type="evidence" value="ECO:0007669"/>
    <property type="project" value="Ensembl"/>
</dbReference>
<feature type="transmembrane region" description="Helical" evidence="4">
    <location>
        <begin position="35"/>
        <end position="61"/>
    </location>
</feature>
<gene>
    <name evidence="6" type="primary">Hsd17b2</name>
</gene>
<dbReference type="GO" id="GO:0004303">
    <property type="term" value="F:estradiol 17-beta-dehydrogenase [NAD(P)+] activity"/>
    <property type="evidence" value="ECO:0007669"/>
    <property type="project" value="Ensembl"/>
</dbReference>
<protein>
    <submittedName>
        <fullName evidence="6">Estradiol 17-beta-dehydrogenase 2</fullName>
    </submittedName>
</protein>
<dbReference type="GeneID" id="105983081"/>
<dbReference type="STRING" id="10020.ENSDORP00000017469"/>
<evidence type="ECO:0000313" key="5">
    <source>
        <dbReference type="Proteomes" id="UP000081671"/>
    </source>
</evidence>
<keyword evidence="5" id="KW-1185">Reference proteome</keyword>
<dbReference type="CTD" id="3294"/>
<keyword evidence="2" id="KW-0560">Oxidoreductase</keyword>
<dbReference type="PRINTS" id="PR00080">
    <property type="entry name" value="SDRFAMILY"/>
</dbReference>
<dbReference type="Pfam" id="PF00106">
    <property type="entry name" value="adh_short"/>
    <property type="match status" value="1"/>
</dbReference>
<dbReference type="OrthoDB" id="9876299at2759"/>
<accession>A0A1S3EV54</accession>
<dbReference type="KEGG" id="dord:105983081"/>
<dbReference type="FunCoup" id="A0A1S3EV54">
    <property type="interactions" value="300"/>
</dbReference>
<dbReference type="GO" id="GO:0001890">
    <property type="term" value="P:placenta development"/>
    <property type="evidence" value="ECO:0007669"/>
    <property type="project" value="Ensembl"/>
</dbReference>
<organism evidence="5 6">
    <name type="scientific">Dipodomys ordii</name>
    <name type="common">Ord's kangaroo rat</name>
    <dbReference type="NCBI Taxonomy" id="10020"/>
    <lineage>
        <taxon>Eukaryota</taxon>
        <taxon>Metazoa</taxon>
        <taxon>Chordata</taxon>
        <taxon>Craniata</taxon>
        <taxon>Vertebrata</taxon>
        <taxon>Euteleostomi</taxon>
        <taxon>Mammalia</taxon>
        <taxon>Eutheria</taxon>
        <taxon>Euarchontoglires</taxon>
        <taxon>Glires</taxon>
        <taxon>Rodentia</taxon>
        <taxon>Castorimorpha</taxon>
        <taxon>Heteromyidae</taxon>
        <taxon>Dipodomyinae</taxon>
        <taxon>Dipodomys</taxon>
    </lineage>
</organism>
<dbReference type="InterPro" id="IPR036291">
    <property type="entry name" value="NAD(P)-bd_dom_sf"/>
</dbReference>
<dbReference type="InterPro" id="IPR020904">
    <property type="entry name" value="Sc_DH/Rdtase_CS"/>
</dbReference>
<dbReference type="SUPFAM" id="SSF51735">
    <property type="entry name" value="NAD(P)-binding Rossmann-fold domains"/>
    <property type="match status" value="1"/>
</dbReference>
<dbReference type="CDD" id="cd09805">
    <property type="entry name" value="type2_17beta_HSD-like_SDR_c"/>
    <property type="match status" value="1"/>
</dbReference>